<dbReference type="AlphaFoldDB" id="A0A366CZ86"/>
<organism evidence="3 4">
    <name type="scientific">Nocardia puris</name>
    <dbReference type="NCBI Taxonomy" id="208602"/>
    <lineage>
        <taxon>Bacteria</taxon>
        <taxon>Bacillati</taxon>
        <taxon>Actinomycetota</taxon>
        <taxon>Actinomycetes</taxon>
        <taxon>Mycobacteriales</taxon>
        <taxon>Nocardiaceae</taxon>
        <taxon>Nocardia</taxon>
    </lineage>
</organism>
<dbReference type="InterPro" id="IPR036388">
    <property type="entry name" value="WH-like_DNA-bd_sf"/>
</dbReference>
<dbReference type="STRING" id="1210090.GCA_001613185_04605"/>
<dbReference type="SUPFAM" id="SSF46955">
    <property type="entry name" value="Putative DNA-binding domain"/>
    <property type="match status" value="1"/>
</dbReference>
<sequence length="90" mass="9955">MDPETSGAEVVTPLHRFGGTHRAGHKRWLTREEAADYMGVHPRTLANWAALGRGPRYSKPSGNSCMYRLGDLDAYLQACMVHTDDQPEAA</sequence>
<evidence type="ECO:0000313" key="3">
    <source>
        <dbReference type="EMBL" id="RBO82524.1"/>
    </source>
</evidence>
<dbReference type="Pfam" id="PF12728">
    <property type="entry name" value="HTH_17"/>
    <property type="match status" value="1"/>
</dbReference>
<evidence type="ECO:0000259" key="2">
    <source>
        <dbReference type="Pfam" id="PF12728"/>
    </source>
</evidence>
<feature type="domain" description="Helix-turn-helix" evidence="2">
    <location>
        <begin position="28"/>
        <end position="79"/>
    </location>
</feature>
<feature type="region of interest" description="Disordered" evidence="1">
    <location>
        <begin position="1"/>
        <end position="23"/>
    </location>
</feature>
<reference evidence="3 4" key="1">
    <citation type="submission" date="2018-06" db="EMBL/GenBank/DDBJ databases">
        <title>Genomic Encyclopedia of Type Strains, Phase IV (KMG-IV): sequencing the most valuable type-strain genomes for metagenomic binning, comparative biology and taxonomic classification.</title>
        <authorList>
            <person name="Goeker M."/>
        </authorList>
    </citation>
    <scope>NUCLEOTIDE SEQUENCE [LARGE SCALE GENOMIC DNA]</scope>
    <source>
        <strain evidence="3 4">DSM 44599</strain>
    </source>
</reference>
<dbReference type="Proteomes" id="UP000252586">
    <property type="component" value="Unassembled WGS sequence"/>
</dbReference>
<dbReference type="Gene3D" id="1.10.10.10">
    <property type="entry name" value="Winged helix-like DNA-binding domain superfamily/Winged helix DNA-binding domain"/>
    <property type="match status" value="1"/>
</dbReference>
<evidence type="ECO:0000313" key="4">
    <source>
        <dbReference type="Proteomes" id="UP000252586"/>
    </source>
</evidence>
<dbReference type="OrthoDB" id="194758at2"/>
<dbReference type="EMBL" id="QNRE01000022">
    <property type="protein sequence ID" value="RBO82524.1"/>
    <property type="molecule type" value="Genomic_DNA"/>
</dbReference>
<keyword evidence="4" id="KW-1185">Reference proteome</keyword>
<dbReference type="InterPro" id="IPR041657">
    <property type="entry name" value="HTH_17"/>
</dbReference>
<comment type="caution">
    <text evidence="3">The sequence shown here is derived from an EMBL/GenBank/DDBJ whole genome shotgun (WGS) entry which is preliminary data.</text>
</comment>
<accession>A0A366CZ86</accession>
<name>A0A366CZ86_9NOCA</name>
<gene>
    <name evidence="3" type="ORF">DFR74_12266</name>
</gene>
<protein>
    <submittedName>
        <fullName evidence="3">Helix-turn-helix protein</fullName>
    </submittedName>
</protein>
<evidence type="ECO:0000256" key="1">
    <source>
        <dbReference type="SAM" id="MobiDB-lite"/>
    </source>
</evidence>
<dbReference type="RefSeq" id="WP_084537900.1">
    <property type="nucleotide sequence ID" value="NZ_JADLRD010000007.1"/>
</dbReference>
<dbReference type="InterPro" id="IPR009061">
    <property type="entry name" value="DNA-bd_dom_put_sf"/>
</dbReference>
<proteinExistence type="predicted"/>